<proteinExistence type="predicted"/>
<dbReference type="EMBL" id="JACNIG010000233">
    <property type="protein sequence ID" value="MBC8432577.1"/>
    <property type="molecule type" value="Genomic_DNA"/>
</dbReference>
<reference evidence="1 2" key="1">
    <citation type="submission" date="2020-08" db="EMBL/GenBank/DDBJ databases">
        <title>Bridging the membrane lipid divide: bacteria of the FCB group superphylum have the potential to synthesize archaeal ether lipids.</title>
        <authorList>
            <person name="Villanueva L."/>
            <person name="Von Meijenfeldt F.A.B."/>
            <person name="Westbye A.B."/>
            <person name="Yadav S."/>
            <person name="Hopmans E.C."/>
            <person name="Dutilh B.E."/>
            <person name="Sinninghe Damste J.S."/>
        </authorList>
    </citation>
    <scope>NUCLEOTIDE SEQUENCE [LARGE SCALE GENOMIC DNA]</scope>
    <source>
        <strain evidence="1">NIOZ-UU17</strain>
    </source>
</reference>
<accession>A0A8J6TTJ5</accession>
<protein>
    <recommendedName>
        <fullName evidence="3">PAS domain-containing protein</fullName>
    </recommendedName>
</protein>
<sequence length="34" mass="3688">MAIGNSAGGIIYINPDHERLFGQSLEEAQELNLS</sequence>
<evidence type="ECO:0000313" key="2">
    <source>
        <dbReference type="Proteomes" id="UP000605201"/>
    </source>
</evidence>
<dbReference type="Proteomes" id="UP000605201">
    <property type="component" value="Unassembled WGS sequence"/>
</dbReference>
<evidence type="ECO:0008006" key="3">
    <source>
        <dbReference type="Google" id="ProtNLM"/>
    </source>
</evidence>
<organism evidence="1 2">
    <name type="scientific">Candidatus Desulfatibia vada</name>
    <dbReference type="NCBI Taxonomy" id="2841696"/>
    <lineage>
        <taxon>Bacteria</taxon>
        <taxon>Pseudomonadati</taxon>
        <taxon>Thermodesulfobacteriota</taxon>
        <taxon>Desulfobacteria</taxon>
        <taxon>Desulfobacterales</taxon>
        <taxon>Desulfobacterales incertae sedis</taxon>
        <taxon>Candidatus Desulfatibia</taxon>
    </lineage>
</organism>
<gene>
    <name evidence="1" type="ORF">H8D96_11745</name>
</gene>
<dbReference type="AlphaFoldDB" id="A0A8J6TTJ5"/>
<name>A0A8J6TTJ5_9BACT</name>
<evidence type="ECO:0000313" key="1">
    <source>
        <dbReference type="EMBL" id="MBC8432577.1"/>
    </source>
</evidence>
<comment type="caution">
    <text evidence="1">The sequence shown here is derived from an EMBL/GenBank/DDBJ whole genome shotgun (WGS) entry which is preliminary data.</text>
</comment>